<dbReference type="Gene3D" id="2.60.40.10">
    <property type="entry name" value="Immunoglobulins"/>
    <property type="match status" value="4"/>
</dbReference>
<dbReference type="InterPro" id="IPR013808">
    <property type="entry name" value="Transglutaminase_AS"/>
</dbReference>
<evidence type="ECO:0000313" key="12">
    <source>
        <dbReference type="EMBL" id="EHB10356.1"/>
    </source>
</evidence>
<gene>
    <name evidence="12" type="ORF">GW7_18764</name>
</gene>
<name>G5BM42_HETGA</name>
<dbReference type="AlphaFoldDB" id="G5BM42"/>
<dbReference type="PANTHER" id="PTHR11590:SF44">
    <property type="entry name" value="PROTEIN 4.2"/>
    <property type="match status" value="1"/>
</dbReference>
<dbReference type="FunFam" id="2.60.40.10:FF:001404">
    <property type="entry name" value="Erythrocyte membrane protein band 4.2"/>
    <property type="match status" value="2"/>
</dbReference>
<dbReference type="InterPro" id="IPR036985">
    <property type="entry name" value="Transglutaminase-like_sf"/>
</dbReference>
<organism evidence="12 13">
    <name type="scientific">Heterocephalus glaber</name>
    <name type="common">Naked mole rat</name>
    <dbReference type="NCBI Taxonomy" id="10181"/>
    <lineage>
        <taxon>Eukaryota</taxon>
        <taxon>Metazoa</taxon>
        <taxon>Chordata</taxon>
        <taxon>Craniata</taxon>
        <taxon>Vertebrata</taxon>
        <taxon>Euteleostomi</taxon>
        <taxon>Mammalia</taxon>
        <taxon>Eutheria</taxon>
        <taxon>Euarchontoglires</taxon>
        <taxon>Glires</taxon>
        <taxon>Rodentia</taxon>
        <taxon>Hystricomorpha</taxon>
        <taxon>Bathyergidae</taxon>
        <taxon>Heterocephalus</taxon>
    </lineage>
</organism>
<dbReference type="InterPro" id="IPR023608">
    <property type="entry name" value="Transglutaminase_animal"/>
</dbReference>
<dbReference type="GO" id="GO:0005856">
    <property type="term" value="C:cytoskeleton"/>
    <property type="evidence" value="ECO:0007669"/>
    <property type="project" value="UniProtKB-SubCell"/>
</dbReference>
<reference evidence="12 13" key="1">
    <citation type="journal article" date="2011" name="Nature">
        <title>Genome sequencing reveals insights into physiology and longevity of the naked mole rat.</title>
        <authorList>
            <person name="Kim E.B."/>
            <person name="Fang X."/>
            <person name="Fushan A.A."/>
            <person name="Huang Z."/>
            <person name="Lobanov A.V."/>
            <person name="Han L."/>
            <person name="Marino S.M."/>
            <person name="Sun X."/>
            <person name="Turanov A.A."/>
            <person name="Yang P."/>
            <person name="Yim S.H."/>
            <person name="Zhao X."/>
            <person name="Kasaikina M.V."/>
            <person name="Stoletzki N."/>
            <person name="Peng C."/>
            <person name="Polak P."/>
            <person name="Xiong Z."/>
            <person name="Kiezun A."/>
            <person name="Zhu Y."/>
            <person name="Chen Y."/>
            <person name="Kryukov G.V."/>
            <person name="Zhang Q."/>
            <person name="Peshkin L."/>
            <person name="Yang L."/>
            <person name="Bronson R.T."/>
            <person name="Buffenstein R."/>
            <person name="Wang B."/>
            <person name="Han C."/>
            <person name="Li Q."/>
            <person name="Chen L."/>
            <person name="Zhao W."/>
            <person name="Sunyaev S.R."/>
            <person name="Park T.J."/>
            <person name="Zhang G."/>
            <person name="Wang J."/>
            <person name="Gladyshev V.N."/>
        </authorList>
    </citation>
    <scope>NUCLEOTIDE SEQUENCE [LARGE SCALE GENOMIC DNA]</scope>
</reference>
<evidence type="ECO:0000256" key="4">
    <source>
        <dbReference type="ARBA" id="ARBA00022960"/>
    </source>
</evidence>
<dbReference type="InterPro" id="IPR001102">
    <property type="entry name" value="Transglutaminase_N"/>
</dbReference>
<comment type="subcellular location">
    <subcellularLocation>
        <location evidence="1">Cytoplasm</location>
        <location evidence="1">Cytoskeleton</location>
    </subcellularLocation>
</comment>
<keyword evidence="5" id="KW-0265">Erythrocyte maturation</keyword>
<dbReference type="InterPro" id="IPR002931">
    <property type="entry name" value="Transglutaminase-like"/>
</dbReference>
<dbReference type="EMBL" id="JH170984">
    <property type="protein sequence ID" value="EHB10356.1"/>
    <property type="molecule type" value="Genomic_DNA"/>
</dbReference>
<evidence type="ECO:0000256" key="1">
    <source>
        <dbReference type="ARBA" id="ARBA00004245"/>
    </source>
</evidence>
<feature type="domain" description="Transglutaminase-like" evidence="11">
    <location>
        <begin position="407"/>
        <end position="500"/>
    </location>
</feature>
<evidence type="ECO:0000259" key="11">
    <source>
        <dbReference type="SMART" id="SM00460"/>
    </source>
</evidence>
<evidence type="ECO:0000256" key="8">
    <source>
        <dbReference type="ARBA" id="ARBA00064583"/>
    </source>
</evidence>
<dbReference type="Pfam" id="PF01841">
    <property type="entry name" value="Transglut_core"/>
    <property type="match status" value="1"/>
</dbReference>
<dbReference type="SUPFAM" id="SSF81296">
    <property type="entry name" value="E set domains"/>
    <property type="match status" value="2"/>
</dbReference>
<keyword evidence="6" id="KW-0206">Cytoskeleton</keyword>
<accession>G5BM42</accession>
<dbReference type="STRING" id="10181.G5BM42"/>
<dbReference type="GO" id="GO:0043249">
    <property type="term" value="P:erythrocyte maturation"/>
    <property type="evidence" value="ECO:0007669"/>
    <property type="project" value="UniProtKB-KW"/>
</dbReference>
<dbReference type="InterPro" id="IPR014756">
    <property type="entry name" value="Ig_E-set"/>
</dbReference>
<dbReference type="FunFam" id="2.60.40.10:FF:000090">
    <property type="entry name" value="Protein-glutamine gamma-glutamyltransferase 2"/>
    <property type="match status" value="1"/>
</dbReference>
<keyword evidence="3" id="KW-0449">Lipoprotein</keyword>
<sequence>MSSGQDCVGEDSEGFRGQRLLLLEDVYAGAYQVRRAEAASRQKQTPSLGIKSCDFQVAKNNEEHHTWAISSQRLIVRRGQSFTITLHFQSPVQPFLPALKKVALVAQTGLQPSKASGTQATFPVSALGDPKRWRAEVEESDASFWTVSVTAPVGAVIGHYLLLLQISGQSQHLLGQFTLLFNPWNRGLGIKSCDFQVAKNNEEHHTWAISSQRLIVRRGQSFTITLHFQSPVQPFLPALKKVALVAQTGLQPSKASGTQATFPVSALGDPKRWRAEVEESDASFWTVSVTAPVGAVIGHYLLLLQISGQSQHLLGQFTLLFNPWNREDAVFLRNEAQRREYLLDQNGLIFLGTADCIQEEPWDFGQFESDVMDLSLDLLGVDKQVEEWSQPAHVARVLGALWLTGQGRPVYEGQAWVLAAVACTVLRSLGIPARVVTTFSSAQDTGGGLLVDEYYNEEGLQVGEGQRGRIWIFQTSTECWMTRPDLCQGFDGWQILHPKSLSADGVLGACDLVPVRAVKEGALELMPAVSDLFASVNASCVVWKCCEDGKLELTNFNTKYAGNNISTKVVGSDRCEDITQNYKYPAGSLQEREVLERVRKESLRYKKHSSIYPPSCELDDPLYLFLEVPSFLPLGEDAQLSVTLNNPGDQEKVVQLVTGAQAVYYNGVLATDLWRKKLSFRISANQVKKITTSLSFSSFEKNLPENSCLRLTSVATHSASSLSCFAQEDIAIGRPGLAVEMPEVAKQHRPLRASVRIHNSLGSPMKDCEVSIFGKGLIHRERRYRLSPVWPGETLHTWFQFTPAQLGQHRLTVEMDCDMFQNLTGHKSVTVVVPELSA</sequence>
<dbReference type="InterPro" id="IPR036238">
    <property type="entry name" value="Transglutaminase_C_sf"/>
</dbReference>
<dbReference type="SUPFAM" id="SSF54001">
    <property type="entry name" value="Cysteine proteinases"/>
    <property type="match status" value="1"/>
</dbReference>
<keyword evidence="3" id="KW-0519">Myristate</keyword>
<evidence type="ECO:0000256" key="5">
    <source>
        <dbReference type="ARBA" id="ARBA00023057"/>
    </source>
</evidence>
<keyword evidence="4" id="KW-0133">Cell shape</keyword>
<proteinExistence type="inferred from homology"/>
<dbReference type="Pfam" id="PF00927">
    <property type="entry name" value="Transglut_C"/>
    <property type="match status" value="2"/>
</dbReference>
<dbReference type="Proteomes" id="UP000006813">
    <property type="component" value="Unassembled WGS sequence"/>
</dbReference>
<dbReference type="SUPFAM" id="SSF49309">
    <property type="entry name" value="Transglutaminase, two C-terminal domains"/>
    <property type="match status" value="2"/>
</dbReference>
<comment type="similarity">
    <text evidence="2">Belongs to the transglutaminase superfamily. Transglutaminase family.</text>
</comment>
<dbReference type="SMART" id="SM00460">
    <property type="entry name" value="TGc"/>
    <property type="match status" value="1"/>
</dbReference>
<evidence type="ECO:0000256" key="3">
    <source>
        <dbReference type="ARBA" id="ARBA00022707"/>
    </source>
</evidence>
<evidence type="ECO:0000313" key="13">
    <source>
        <dbReference type="Proteomes" id="UP000006813"/>
    </source>
</evidence>
<dbReference type="Gene3D" id="3.90.260.10">
    <property type="entry name" value="Transglutaminase-like"/>
    <property type="match status" value="2"/>
</dbReference>
<dbReference type="Pfam" id="PF00868">
    <property type="entry name" value="Transglut_N"/>
    <property type="match status" value="2"/>
</dbReference>
<dbReference type="PROSITE" id="PS00547">
    <property type="entry name" value="TRANSGLUTAMINASES"/>
    <property type="match status" value="1"/>
</dbReference>
<dbReference type="InterPro" id="IPR008958">
    <property type="entry name" value="Transglutaminase_C"/>
</dbReference>
<dbReference type="FunCoup" id="G5BM42">
    <property type="interactions" value="23"/>
</dbReference>
<dbReference type="FunFam" id="2.60.40.10:FF:001480">
    <property type="entry name" value="Erythrocyte membrane protein band 4.2"/>
    <property type="match status" value="1"/>
</dbReference>
<comment type="subunit">
    <text evidence="8">Component of the ankyrin-1 complex in the erythrocyte, composed of ANK1, RHCE, RHAG, SLC4A1, EPB42, GYPA, GYPB and AQP1. Interacts with SLC4A1 (via the cytoplasmic domain); this interaction is mediated by the SLC4A1 Band 3-I dimer. Interacts with ANK1 (via ANK 1-13 repeats). Interacts with AQP1 (via the C-terminal).</text>
</comment>
<dbReference type="GO" id="GO:0003810">
    <property type="term" value="F:protein-glutamine gamma-glutamyltransferase activity"/>
    <property type="evidence" value="ECO:0007669"/>
    <property type="project" value="InterPro"/>
</dbReference>
<comment type="function">
    <text evidence="7">Component of the ankyrin-1 complex, a multiprotein complex involved in the stability and shape of the erythrocyte membrane.</text>
</comment>
<dbReference type="InParanoid" id="G5BM42"/>
<dbReference type="InterPro" id="IPR013783">
    <property type="entry name" value="Ig-like_fold"/>
</dbReference>
<dbReference type="InterPro" id="IPR038765">
    <property type="entry name" value="Papain-like_cys_pep_sf"/>
</dbReference>
<protein>
    <recommendedName>
        <fullName evidence="9">Protein 4.2</fullName>
    </recommendedName>
    <alternativeName>
        <fullName evidence="10">Erythrocyte membrane protein band 4.2</fullName>
    </alternativeName>
</protein>
<dbReference type="eggNOG" id="ENOG502R9T9">
    <property type="taxonomic scope" value="Eukaryota"/>
</dbReference>
<dbReference type="PIRSF" id="PIRSF000459">
    <property type="entry name" value="TGM_EBP42"/>
    <property type="match status" value="1"/>
</dbReference>
<dbReference type="PANTHER" id="PTHR11590">
    <property type="entry name" value="PROTEIN-GLUTAMINE GAMMA-GLUTAMYLTRANSFERASE"/>
    <property type="match status" value="1"/>
</dbReference>
<keyword evidence="6" id="KW-0963">Cytoplasm</keyword>
<evidence type="ECO:0000256" key="10">
    <source>
        <dbReference type="ARBA" id="ARBA00079028"/>
    </source>
</evidence>
<dbReference type="GO" id="GO:0008360">
    <property type="term" value="P:regulation of cell shape"/>
    <property type="evidence" value="ECO:0007669"/>
    <property type="project" value="UniProtKB-KW"/>
</dbReference>
<evidence type="ECO:0000256" key="2">
    <source>
        <dbReference type="ARBA" id="ARBA00005968"/>
    </source>
</evidence>
<evidence type="ECO:0000256" key="7">
    <source>
        <dbReference type="ARBA" id="ARBA00055437"/>
    </source>
</evidence>
<evidence type="ECO:0000256" key="6">
    <source>
        <dbReference type="ARBA" id="ARBA00023212"/>
    </source>
</evidence>
<dbReference type="InterPro" id="IPR050779">
    <property type="entry name" value="Transglutaminase"/>
</dbReference>
<dbReference type="GO" id="GO:0071944">
    <property type="term" value="C:cell periphery"/>
    <property type="evidence" value="ECO:0007669"/>
    <property type="project" value="UniProtKB-ARBA"/>
</dbReference>
<dbReference type="GO" id="GO:0016020">
    <property type="term" value="C:membrane"/>
    <property type="evidence" value="ECO:0007669"/>
    <property type="project" value="UniProtKB-ARBA"/>
</dbReference>
<evidence type="ECO:0000256" key="9">
    <source>
        <dbReference type="ARBA" id="ARBA00070666"/>
    </source>
</evidence>